<protein>
    <submittedName>
        <fullName evidence="1">Uncharacterized protein</fullName>
    </submittedName>
</protein>
<dbReference type="RefSeq" id="WP_027841798.1">
    <property type="nucleotide sequence ID" value="NZ_LMTZ01000139.1"/>
</dbReference>
<dbReference type="EMBL" id="LMTZ01000139">
    <property type="protein sequence ID" value="KST63400.1"/>
    <property type="molecule type" value="Genomic_DNA"/>
</dbReference>
<evidence type="ECO:0000313" key="1">
    <source>
        <dbReference type="EMBL" id="KST63400.1"/>
    </source>
</evidence>
<dbReference type="OrthoDB" id="424127at2"/>
<evidence type="ECO:0000313" key="2">
    <source>
        <dbReference type="Proteomes" id="UP000053372"/>
    </source>
</evidence>
<dbReference type="Proteomes" id="UP000053372">
    <property type="component" value="Unassembled WGS sequence"/>
</dbReference>
<dbReference type="AlphaFoldDB" id="A0A0V7ZFZ8"/>
<organism evidence="1 2">
    <name type="scientific">Mastigocoleus testarum BC008</name>
    <dbReference type="NCBI Taxonomy" id="371196"/>
    <lineage>
        <taxon>Bacteria</taxon>
        <taxon>Bacillati</taxon>
        <taxon>Cyanobacteriota</taxon>
        <taxon>Cyanophyceae</taxon>
        <taxon>Nostocales</taxon>
        <taxon>Hapalosiphonaceae</taxon>
        <taxon>Mastigocoleus</taxon>
    </lineage>
</organism>
<reference evidence="1 2" key="1">
    <citation type="journal article" date="2015" name="Genome Announc.">
        <title>Draft Genome of the Euendolithic (true boring) Cyanobacterium Mastigocoleus testarum strain BC008.</title>
        <authorList>
            <person name="Guida B.S."/>
            <person name="Garcia-Pichel F."/>
        </authorList>
    </citation>
    <scope>NUCLEOTIDE SEQUENCE [LARGE SCALE GENOMIC DNA]</scope>
    <source>
        <strain evidence="1 2">BC008</strain>
    </source>
</reference>
<proteinExistence type="predicted"/>
<accession>A0A0V7ZFZ8</accession>
<sequence length="153" mass="17391">MTPDINSQDWQQSFISTNLIAIGYNAWLGYLNGEHGAVICSTNSPHLGVCGETFKAHFVPRQNLAAFLNAWLAAPDTVLLQRHFMNGHILQAVDSYNPEKDAVFLLEYENQVDFYYLTNLPITPPQCFQTVCKQWTEFQPNSTSSKVKKIYQD</sequence>
<comment type="caution">
    <text evidence="1">The sequence shown here is derived from an EMBL/GenBank/DDBJ whole genome shotgun (WGS) entry which is preliminary data.</text>
</comment>
<name>A0A0V7ZFZ8_9CYAN</name>
<keyword evidence="2" id="KW-1185">Reference proteome</keyword>
<gene>
    <name evidence="1" type="ORF">BC008_13110</name>
</gene>